<dbReference type="PANTHER" id="PTHR21060">
    <property type="entry name" value="ACETATE KINASE"/>
    <property type="match status" value="1"/>
</dbReference>
<proteinExistence type="inferred from homology"/>
<dbReference type="PROSITE" id="PS01075">
    <property type="entry name" value="ACETATE_KINASE_1"/>
    <property type="match status" value="1"/>
</dbReference>
<keyword evidence="5 9" id="KW-0547">Nucleotide-binding</keyword>
<dbReference type="NCBIfam" id="TIGR00016">
    <property type="entry name" value="ackA"/>
    <property type="match status" value="1"/>
</dbReference>
<sequence>MPEYLLTINTGSSSVKFAVYSFEPDAPPAPCWQGSIDRLLPSPKNAGGTTKNVFEQLLEWISAHLSINDIVAVGHRMVHGGPRCHSATWLDNEKLDYLTSCIPLAPNHLPSQLELIWRFLEKLPDIPQAGCFDTAFHAGLPRVASLLPIPRAIQGDQLRRYGFHGLSYAYLMEELQLVAGTAAANGKVILAHLGNGASMAAVRQGKSLDTSMSLTPAAGLVMGTRTGDVDPGLLLYLLRQRHMTVEQLDRMVTWESGLLGVSETSSDMRDLLKRRETDVRAAEAVDLFCYQARKLLGAYAAAMGGLDTVVFSGGIGEHAPEVRRLICQQLEFFGIKLDNAKNLANAGVISAADAKVKVRVIPTNEEIMIAREVKQLLTADRKN</sequence>
<keyword evidence="6 9" id="KW-0418">Kinase</keyword>
<comment type="cofactor">
    <cofactor evidence="9">
        <name>Mg(2+)</name>
        <dbReference type="ChEBI" id="CHEBI:18420"/>
    </cofactor>
    <cofactor evidence="9">
        <name>Mn(2+)</name>
        <dbReference type="ChEBI" id="CHEBI:29035"/>
    </cofactor>
    <text evidence="9">Mg(2+). Can also accept Mn(2+).</text>
</comment>
<feature type="binding site" evidence="9">
    <location>
        <begin position="314"/>
        <end position="318"/>
    </location>
    <ligand>
        <name>ATP</name>
        <dbReference type="ChEBI" id="CHEBI:30616"/>
    </ligand>
</feature>
<evidence type="ECO:0000256" key="5">
    <source>
        <dbReference type="ARBA" id="ARBA00022741"/>
    </source>
</evidence>
<dbReference type="Gene3D" id="3.30.420.40">
    <property type="match status" value="2"/>
</dbReference>
<evidence type="ECO:0000256" key="10">
    <source>
        <dbReference type="RuleBase" id="RU003835"/>
    </source>
</evidence>
<dbReference type="InterPro" id="IPR000890">
    <property type="entry name" value="Aliphatic_acid_kin_short-chain"/>
</dbReference>
<evidence type="ECO:0000313" key="12">
    <source>
        <dbReference type="Proteomes" id="UP000199518"/>
    </source>
</evidence>
<feature type="binding site" evidence="9">
    <location>
        <position position="76"/>
    </location>
    <ligand>
        <name>substrate</name>
    </ligand>
</feature>
<name>A0A1I3B4L4_9PLAN</name>
<evidence type="ECO:0000256" key="1">
    <source>
        <dbReference type="ARBA" id="ARBA00008748"/>
    </source>
</evidence>
<dbReference type="GO" id="GO:0005524">
    <property type="term" value="F:ATP binding"/>
    <property type="evidence" value="ECO:0007669"/>
    <property type="project" value="UniProtKB-KW"/>
</dbReference>
<dbReference type="GO" id="GO:0006085">
    <property type="term" value="P:acetyl-CoA biosynthetic process"/>
    <property type="evidence" value="ECO:0007669"/>
    <property type="project" value="UniProtKB-UniRule"/>
</dbReference>
<feature type="site" description="Transition state stabilizer" evidence="9">
    <location>
        <position position="225"/>
    </location>
</feature>
<keyword evidence="7 9" id="KW-0067">ATP-binding</keyword>
<feature type="binding site" evidence="9">
    <location>
        <begin position="267"/>
        <end position="269"/>
    </location>
    <ligand>
        <name>ATP</name>
        <dbReference type="ChEBI" id="CHEBI:30616"/>
    </ligand>
</feature>
<comment type="pathway">
    <text evidence="9">Metabolic intermediate biosynthesis; acetyl-CoA biosynthesis; acetyl-CoA from acetate: step 1/2.</text>
</comment>
<dbReference type="EMBL" id="FOQD01000001">
    <property type="protein sequence ID" value="SFH56899.1"/>
    <property type="molecule type" value="Genomic_DNA"/>
</dbReference>
<evidence type="ECO:0000313" key="11">
    <source>
        <dbReference type="EMBL" id="SFH56899.1"/>
    </source>
</evidence>
<feature type="binding site" evidence="9">
    <location>
        <begin position="192"/>
        <end position="196"/>
    </location>
    <ligand>
        <name>ATP</name>
        <dbReference type="ChEBI" id="CHEBI:30616"/>
    </ligand>
</feature>
<dbReference type="InterPro" id="IPR043129">
    <property type="entry name" value="ATPase_NBD"/>
</dbReference>
<comment type="function">
    <text evidence="9">Catalyzes the formation of acetyl phosphate from acetate and ATP. Can also catalyze the reverse reaction.</text>
</comment>
<dbReference type="GO" id="GO:0005829">
    <property type="term" value="C:cytosol"/>
    <property type="evidence" value="ECO:0007669"/>
    <property type="project" value="TreeGrafter"/>
</dbReference>
<keyword evidence="2 9" id="KW-0963">Cytoplasm</keyword>
<dbReference type="STRING" id="1576369.SAMN05421753_101214"/>
<feature type="binding site" evidence="9">
    <location>
        <position position="16"/>
    </location>
    <ligand>
        <name>ATP</name>
        <dbReference type="ChEBI" id="CHEBI:30616"/>
    </ligand>
</feature>
<dbReference type="EC" id="2.7.2.1" evidence="9"/>
<dbReference type="PROSITE" id="PS01076">
    <property type="entry name" value="ACETATE_KINASE_2"/>
    <property type="match status" value="1"/>
</dbReference>
<evidence type="ECO:0000256" key="2">
    <source>
        <dbReference type="ARBA" id="ARBA00022490"/>
    </source>
</evidence>
<comment type="similarity">
    <text evidence="1 9 10">Belongs to the acetokinase family.</text>
</comment>
<dbReference type="GO" id="GO:0006083">
    <property type="term" value="P:acetate metabolic process"/>
    <property type="evidence" value="ECO:0007669"/>
    <property type="project" value="TreeGrafter"/>
</dbReference>
<dbReference type="UniPathway" id="UPA00340">
    <property type="reaction ID" value="UER00458"/>
</dbReference>
<dbReference type="AlphaFoldDB" id="A0A1I3B4L4"/>
<comment type="subcellular location">
    <subcellularLocation>
        <location evidence="9">Cytoplasm</location>
    </subcellularLocation>
</comment>
<dbReference type="GO" id="GO:0000287">
    <property type="term" value="F:magnesium ion binding"/>
    <property type="evidence" value="ECO:0007669"/>
    <property type="project" value="UniProtKB-UniRule"/>
</dbReference>
<dbReference type="SUPFAM" id="SSF53067">
    <property type="entry name" value="Actin-like ATPase domain"/>
    <property type="match status" value="2"/>
</dbReference>
<evidence type="ECO:0000256" key="7">
    <source>
        <dbReference type="ARBA" id="ARBA00022840"/>
    </source>
</evidence>
<dbReference type="InterPro" id="IPR023865">
    <property type="entry name" value="Aliphatic_acid_kinase_CS"/>
</dbReference>
<dbReference type="InterPro" id="IPR004372">
    <property type="entry name" value="Ac/propionate_kinase"/>
</dbReference>
<accession>A0A1I3B4L4</accession>
<evidence type="ECO:0000256" key="8">
    <source>
        <dbReference type="ARBA" id="ARBA00022842"/>
    </source>
</evidence>
<dbReference type="Proteomes" id="UP000199518">
    <property type="component" value="Unassembled WGS sequence"/>
</dbReference>
<dbReference type="PIRSF" id="PIRSF000722">
    <property type="entry name" value="Acetate_prop_kin"/>
    <property type="match status" value="1"/>
</dbReference>
<keyword evidence="3 9" id="KW-0808">Transferase</keyword>
<evidence type="ECO:0000256" key="3">
    <source>
        <dbReference type="ARBA" id="ARBA00022679"/>
    </source>
</evidence>
<evidence type="ECO:0000256" key="9">
    <source>
        <dbReference type="HAMAP-Rule" id="MF_00020"/>
    </source>
</evidence>
<dbReference type="PANTHER" id="PTHR21060:SF21">
    <property type="entry name" value="ACETATE KINASE"/>
    <property type="match status" value="1"/>
</dbReference>
<organism evidence="11 12">
    <name type="scientific">Planctomicrobium piriforme</name>
    <dbReference type="NCBI Taxonomy" id="1576369"/>
    <lineage>
        <taxon>Bacteria</taxon>
        <taxon>Pseudomonadati</taxon>
        <taxon>Planctomycetota</taxon>
        <taxon>Planctomycetia</taxon>
        <taxon>Planctomycetales</taxon>
        <taxon>Planctomycetaceae</taxon>
        <taxon>Planctomicrobium</taxon>
    </lineage>
</organism>
<evidence type="ECO:0000256" key="6">
    <source>
        <dbReference type="ARBA" id="ARBA00022777"/>
    </source>
</evidence>
<feature type="binding site" evidence="9">
    <location>
        <position position="365"/>
    </location>
    <ligand>
        <name>Mg(2+)</name>
        <dbReference type="ChEBI" id="CHEBI:18420"/>
    </ligand>
</feature>
<dbReference type="Pfam" id="PF00871">
    <property type="entry name" value="Acetate_kinase"/>
    <property type="match status" value="1"/>
</dbReference>
<evidence type="ECO:0000256" key="4">
    <source>
        <dbReference type="ARBA" id="ARBA00022723"/>
    </source>
</evidence>
<dbReference type="OrthoDB" id="9802453at2"/>
<keyword evidence="8 9" id="KW-0460">Magnesium</keyword>
<dbReference type="GO" id="GO:0008776">
    <property type="term" value="F:acetate kinase activity"/>
    <property type="evidence" value="ECO:0007669"/>
    <property type="project" value="UniProtKB-UniRule"/>
</dbReference>
<feature type="site" description="Transition state stabilizer" evidence="9">
    <location>
        <position position="164"/>
    </location>
</feature>
<reference evidence="12" key="1">
    <citation type="submission" date="2016-10" db="EMBL/GenBank/DDBJ databases">
        <authorList>
            <person name="Varghese N."/>
            <person name="Submissions S."/>
        </authorList>
    </citation>
    <scope>NUCLEOTIDE SEQUENCE [LARGE SCALE GENOMIC DNA]</scope>
    <source>
        <strain evidence="12">DSM 26348</strain>
    </source>
</reference>
<protein>
    <recommendedName>
        <fullName evidence="9">Acetate kinase</fullName>
        <ecNumber evidence="9">2.7.2.1</ecNumber>
    </recommendedName>
    <alternativeName>
        <fullName evidence="9">Acetokinase</fullName>
    </alternativeName>
</protein>
<comment type="catalytic activity">
    <reaction evidence="9">
        <text>acetate + ATP = acetyl phosphate + ADP</text>
        <dbReference type="Rhea" id="RHEA:11352"/>
        <dbReference type="ChEBI" id="CHEBI:22191"/>
        <dbReference type="ChEBI" id="CHEBI:30089"/>
        <dbReference type="ChEBI" id="CHEBI:30616"/>
        <dbReference type="ChEBI" id="CHEBI:456216"/>
        <dbReference type="EC" id="2.7.2.1"/>
    </reaction>
</comment>
<feature type="binding site" evidence="9">
    <location>
        <position position="9"/>
    </location>
    <ligand>
        <name>Mg(2+)</name>
        <dbReference type="ChEBI" id="CHEBI:18420"/>
    </ligand>
</feature>
<gene>
    <name evidence="9" type="primary">ackA</name>
    <name evidence="11" type="ORF">SAMN05421753_101214</name>
</gene>
<keyword evidence="4 9" id="KW-0479">Metal-binding</keyword>
<dbReference type="PRINTS" id="PR00471">
    <property type="entry name" value="ACETATEKNASE"/>
</dbReference>
<dbReference type="HAMAP" id="MF_00020">
    <property type="entry name" value="Acetate_kinase"/>
    <property type="match status" value="1"/>
</dbReference>
<keyword evidence="12" id="KW-1185">Reference proteome</keyword>
<feature type="active site" description="Proton donor/acceptor" evidence="9">
    <location>
        <position position="133"/>
    </location>
</feature>
<comment type="subunit">
    <text evidence="9">Homodimer.</text>
</comment>